<dbReference type="EMBL" id="RDOJ01000003">
    <property type="protein sequence ID" value="RLZ11827.1"/>
    <property type="molecule type" value="Genomic_DNA"/>
</dbReference>
<dbReference type="InterPro" id="IPR023696">
    <property type="entry name" value="Ureohydrolase_dom_sf"/>
</dbReference>
<feature type="binding site" evidence="7">
    <location>
        <position position="150"/>
    </location>
    <ligand>
        <name>Mn(2+)</name>
        <dbReference type="ChEBI" id="CHEBI:29035"/>
        <label>1</label>
    </ligand>
</feature>
<evidence type="ECO:0000256" key="1">
    <source>
        <dbReference type="ARBA" id="ARBA00022723"/>
    </source>
</evidence>
<feature type="binding site" evidence="7">
    <location>
        <position position="241"/>
    </location>
    <ligand>
        <name>Mn(2+)</name>
        <dbReference type="ChEBI" id="CHEBI:29035"/>
        <label>1</label>
    </ligand>
</feature>
<comment type="similarity">
    <text evidence="5 8">Belongs to the arginase family.</text>
</comment>
<dbReference type="InterPro" id="IPR006035">
    <property type="entry name" value="Ureohydrolase"/>
</dbReference>
<dbReference type="PANTHER" id="PTHR11358:SF35">
    <property type="entry name" value="FORMIMIDOYLGLUTAMASE"/>
    <property type="match status" value="1"/>
</dbReference>
<dbReference type="GO" id="GO:0030145">
    <property type="term" value="F:manganese ion binding"/>
    <property type="evidence" value="ECO:0007669"/>
    <property type="project" value="UniProtKB-UniRule"/>
</dbReference>
<keyword evidence="3 5" id="KW-0369">Histidine metabolism</keyword>
<dbReference type="EC" id="3.5.3.8" evidence="5 6"/>
<dbReference type="CDD" id="cd09988">
    <property type="entry name" value="Formimidoylglutamase"/>
    <property type="match status" value="1"/>
</dbReference>
<comment type="function">
    <text evidence="5">Catalyzes the conversion of N-formimidoyl-L-glutamate to L-glutamate and formamide.</text>
</comment>
<dbReference type="Gene3D" id="3.40.800.10">
    <property type="entry name" value="Ureohydrolase domain"/>
    <property type="match status" value="1"/>
</dbReference>
<evidence type="ECO:0000313" key="9">
    <source>
        <dbReference type="EMBL" id="RLZ11827.1"/>
    </source>
</evidence>
<keyword evidence="1 5" id="KW-0479">Metal-binding</keyword>
<keyword evidence="2 5" id="KW-0378">Hydrolase</keyword>
<feature type="binding site" evidence="5">
    <location>
        <position position="241"/>
    </location>
    <ligand>
        <name>Mn(2+)</name>
        <dbReference type="ChEBI" id="CHEBI:29035"/>
        <label>2</label>
    </ligand>
</feature>
<dbReference type="PIRSF" id="PIRSF036979">
    <property type="entry name" value="Arginase"/>
    <property type="match status" value="1"/>
</dbReference>
<sequence>MQLTPFDTTIWTGRFDTEDGELGNRIHQIITPFKDGVSNSKVIVGFCSEEGVNRNKGRLGAKEAPDTIRKVLANLPVHFSNQSISDFGNIIVDENLEAGRDKQVEIVSTILNQNNFPIVIGGGHETALGDYLAFIKNSPKNSAVINIDAHFDIRIPTKNSTSGTPFYEMKKYCDQNNLAFNYLAIGIQELGNTKALFNRADDMKVDYILADEIHANFNRVLDEIKIYIEQFENIYITLDMDVFDVAYAPGVSATTINGLTPFQVKYILKLLKKSNKVKIFDIVEVNPTFDRDNQTSKLAAHMIYEVLRD</sequence>
<comment type="cofactor">
    <cofactor evidence="5 7">
        <name>Mn(2+)</name>
        <dbReference type="ChEBI" id="CHEBI:29035"/>
    </cofactor>
    <text evidence="5 7">Binds 2 manganese ions per subunit.</text>
</comment>
<feature type="binding site" evidence="5">
    <location>
        <position position="148"/>
    </location>
    <ligand>
        <name>Mn(2+)</name>
        <dbReference type="ChEBI" id="CHEBI:29035"/>
        <label>2</label>
    </ligand>
</feature>
<evidence type="ECO:0000256" key="2">
    <source>
        <dbReference type="ARBA" id="ARBA00022801"/>
    </source>
</evidence>
<dbReference type="UniPathway" id="UPA00379">
    <property type="reaction ID" value="UER00552"/>
</dbReference>
<evidence type="ECO:0000256" key="8">
    <source>
        <dbReference type="PROSITE-ProRule" id="PRU00742"/>
    </source>
</evidence>
<gene>
    <name evidence="5 9" type="primary">hutG</name>
    <name evidence="9" type="ORF">EAH69_02595</name>
</gene>
<proteinExistence type="inferred from homology"/>
<feature type="binding site" evidence="5 7">
    <location>
        <position position="152"/>
    </location>
    <ligand>
        <name>Mn(2+)</name>
        <dbReference type="ChEBI" id="CHEBI:29035"/>
        <label>1</label>
    </ligand>
</feature>
<reference evidence="9 10" key="1">
    <citation type="submission" date="2018-10" db="EMBL/GenBank/DDBJ databases">
        <authorList>
            <person name="Chen X."/>
        </authorList>
    </citation>
    <scope>NUCLEOTIDE SEQUENCE [LARGE SCALE GENOMIC DNA]</scope>
    <source>
        <strain evidence="9 10">YIM 102668</strain>
    </source>
</reference>
<protein>
    <recommendedName>
        <fullName evidence="5 6">Formimidoylglutamase</fullName>
        <ecNumber evidence="5 6">3.5.3.8</ecNumber>
    </recommendedName>
    <alternativeName>
        <fullName evidence="5">Formiminoglutamase</fullName>
    </alternativeName>
    <alternativeName>
        <fullName evidence="5">Formiminoglutamate hydrolase</fullName>
    </alternativeName>
</protein>
<feature type="binding site" evidence="5">
    <location>
        <position position="150"/>
    </location>
    <ligand>
        <name>Mn(2+)</name>
        <dbReference type="ChEBI" id="CHEBI:29035"/>
        <label>2</label>
    </ligand>
</feature>
<keyword evidence="10" id="KW-1185">Reference proteome</keyword>
<dbReference type="GO" id="GO:0019557">
    <property type="term" value="P:L-histidine catabolic process to glutamate and formate"/>
    <property type="evidence" value="ECO:0007669"/>
    <property type="project" value="UniProtKB-UniPathway"/>
</dbReference>
<evidence type="ECO:0000256" key="3">
    <source>
        <dbReference type="ARBA" id="ARBA00022808"/>
    </source>
</evidence>
<comment type="caution">
    <text evidence="9">The sequence shown here is derived from an EMBL/GenBank/DDBJ whole genome shotgun (WGS) entry which is preliminary data.</text>
</comment>
<dbReference type="InterPro" id="IPR005923">
    <property type="entry name" value="HutG"/>
</dbReference>
<dbReference type="PANTHER" id="PTHR11358">
    <property type="entry name" value="ARGINASE/AGMATINASE"/>
    <property type="match status" value="1"/>
</dbReference>
<dbReference type="GO" id="GO:0019556">
    <property type="term" value="P:L-histidine catabolic process to glutamate and formamide"/>
    <property type="evidence" value="ECO:0007669"/>
    <property type="project" value="UniProtKB-UniRule"/>
</dbReference>
<dbReference type="OrthoDB" id="9788689at2"/>
<feature type="binding site" evidence="5">
    <location>
        <position position="239"/>
    </location>
    <ligand>
        <name>Mn(2+)</name>
        <dbReference type="ChEBI" id="CHEBI:29035"/>
        <label>2</label>
    </ligand>
</feature>
<dbReference type="RefSeq" id="WP_121933637.1">
    <property type="nucleotide sequence ID" value="NZ_RDOJ01000003.1"/>
</dbReference>
<dbReference type="NCBIfam" id="TIGR01227">
    <property type="entry name" value="hutG"/>
    <property type="match status" value="1"/>
</dbReference>
<evidence type="ECO:0000256" key="7">
    <source>
        <dbReference type="PIRSR" id="PIRSR036979-1"/>
    </source>
</evidence>
<keyword evidence="4 5" id="KW-0464">Manganese</keyword>
<feature type="binding site" evidence="5 7">
    <location>
        <position position="239"/>
    </location>
    <ligand>
        <name>Mn(2+)</name>
        <dbReference type="ChEBI" id="CHEBI:29035"/>
        <label>1</label>
    </ligand>
</feature>
<comment type="pathway">
    <text evidence="5">Amino-acid degradation; L-histidine degradation into L-glutamate; L-glutamate from N-formimidoyl-L-glutamate (hydrolase route): step 1/1.</text>
</comment>
<evidence type="ECO:0000256" key="5">
    <source>
        <dbReference type="HAMAP-Rule" id="MF_00737"/>
    </source>
</evidence>
<feature type="binding site" evidence="7">
    <location>
        <position position="124"/>
    </location>
    <ligand>
        <name>Mn(2+)</name>
        <dbReference type="ChEBI" id="CHEBI:29035"/>
        <label>2</label>
    </ligand>
</feature>
<name>A0A3L9MFP5_9FLAO</name>
<organism evidence="9 10">
    <name type="scientific">Faecalibacter macacae</name>
    <dbReference type="NCBI Taxonomy" id="1859289"/>
    <lineage>
        <taxon>Bacteria</taxon>
        <taxon>Pseudomonadati</taxon>
        <taxon>Bacteroidota</taxon>
        <taxon>Flavobacteriia</taxon>
        <taxon>Flavobacteriales</taxon>
        <taxon>Weeksellaceae</taxon>
        <taxon>Faecalibacter</taxon>
    </lineage>
</organism>
<dbReference type="AlphaFoldDB" id="A0A3L9MFP5"/>
<dbReference type="GO" id="GO:0008783">
    <property type="term" value="F:agmatinase activity"/>
    <property type="evidence" value="ECO:0007669"/>
    <property type="project" value="TreeGrafter"/>
</dbReference>
<evidence type="ECO:0000256" key="4">
    <source>
        <dbReference type="ARBA" id="ARBA00023211"/>
    </source>
</evidence>
<dbReference type="HAMAP" id="MF_00737">
    <property type="entry name" value="Formimidoylglutam"/>
    <property type="match status" value="1"/>
</dbReference>
<dbReference type="PROSITE" id="PS51409">
    <property type="entry name" value="ARGINASE_2"/>
    <property type="match status" value="1"/>
</dbReference>
<accession>A0A3L9MFP5</accession>
<dbReference type="SUPFAM" id="SSF52768">
    <property type="entry name" value="Arginase/deacetylase"/>
    <property type="match status" value="1"/>
</dbReference>
<feature type="binding site" evidence="5 7">
    <location>
        <position position="148"/>
    </location>
    <ligand>
        <name>Mn(2+)</name>
        <dbReference type="ChEBI" id="CHEBI:29035"/>
        <label>1</label>
    </ligand>
</feature>
<comment type="catalytic activity">
    <reaction evidence="5">
        <text>N-formimidoyl-L-glutamate + H2O = formamide + L-glutamate</text>
        <dbReference type="Rhea" id="RHEA:22492"/>
        <dbReference type="ChEBI" id="CHEBI:15377"/>
        <dbReference type="ChEBI" id="CHEBI:16397"/>
        <dbReference type="ChEBI" id="CHEBI:29985"/>
        <dbReference type="ChEBI" id="CHEBI:58928"/>
        <dbReference type="EC" id="3.5.3.8"/>
    </reaction>
</comment>
<feature type="binding site" evidence="5">
    <location>
        <position position="124"/>
    </location>
    <ligand>
        <name>Mn(2+)</name>
        <dbReference type="ChEBI" id="CHEBI:29035"/>
        <label>1</label>
    </ligand>
</feature>
<dbReference type="GO" id="GO:0033389">
    <property type="term" value="P:putrescine biosynthetic process from arginine, via agmatine"/>
    <property type="evidence" value="ECO:0007669"/>
    <property type="project" value="TreeGrafter"/>
</dbReference>
<dbReference type="Proteomes" id="UP000275348">
    <property type="component" value="Unassembled WGS sequence"/>
</dbReference>
<dbReference type="Pfam" id="PF00491">
    <property type="entry name" value="Arginase"/>
    <property type="match status" value="1"/>
</dbReference>
<evidence type="ECO:0000313" key="10">
    <source>
        <dbReference type="Proteomes" id="UP000275348"/>
    </source>
</evidence>
<dbReference type="GO" id="GO:0050415">
    <property type="term" value="F:formimidoylglutamase activity"/>
    <property type="evidence" value="ECO:0007669"/>
    <property type="project" value="UniProtKB-UniRule"/>
</dbReference>
<evidence type="ECO:0000256" key="6">
    <source>
        <dbReference type="NCBIfam" id="TIGR01227"/>
    </source>
</evidence>